<gene>
    <name evidence="1" type="ORF">BTMF_LOCUS2641</name>
</gene>
<dbReference type="SUPFAM" id="SSF53335">
    <property type="entry name" value="S-adenosyl-L-methionine-dependent methyltransferases"/>
    <property type="match status" value="1"/>
</dbReference>
<keyword evidence="2" id="KW-1185">Reference proteome</keyword>
<organism evidence="3">
    <name type="scientific">Brugia timori</name>
    <dbReference type="NCBI Taxonomy" id="42155"/>
    <lineage>
        <taxon>Eukaryota</taxon>
        <taxon>Metazoa</taxon>
        <taxon>Ecdysozoa</taxon>
        <taxon>Nematoda</taxon>
        <taxon>Chromadorea</taxon>
        <taxon>Rhabditida</taxon>
        <taxon>Spirurina</taxon>
        <taxon>Spiruromorpha</taxon>
        <taxon>Filarioidea</taxon>
        <taxon>Onchocercidae</taxon>
        <taxon>Brugia</taxon>
    </lineage>
</organism>
<evidence type="ECO:0000313" key="1">
    <source>
        <dbReference type="EMBL" id="VDO13002.1"/>
    </source>
</evidence>
<evidence type="ECO:0000313" key="2">
    <source>
        <dbReference type="Proteomes" id="UP000280834"/>
    </source>
</evidence>
<accession>A0A0R3QAF9</accession>
<name>A0A0R3QAF9_9BILA</name>
<reference evidence="1 2" key="2">
    <citation type="submission" date="2018-11" db="EMBL/GenBank/DDBJ databases">
        <authorList>
            <consortium name="Pathogen Informatics"/>
        </authorList>
    </citation>
    <scope>NUCLEOTIDE SEQUENCE [LARGE SCALE GENOMIC DNA]</scope>
</reference>
<dbReference type="Proteomes" id="UP000280834">
    <property type="component" value="Unassembled WGS sequence"/>
</dbReference>
<protein>
    <submittedName>
        <fullName evidence="3">Methyltransferase</fullName>
    </submittedName>
</protein>
<dbReference type="InterPro" id="IPR019410">
    <property type="entry name" value="Methyltransf_16"/>
</dbReference>
<evidence type="ECO:0000313" key="3">
    <source>
        <dbReference type="WBParaSite" id="BTMF_0000332801-mRNA-1"/>
    </source>
</evidence>
<dbReference type="STRING" id="42155.A0A0R3QAF9"/>
<sequence length="107" mass="11777">MRVFSLALSPELSDYISAHHYLFEGCTVLELGAGCTGIPGLVAAKCGAKLVIFTDHPESEEAFKILKQNCVVNNLDENCFLIKKMINAIELFHLLAGHTTFSLSMFK</sequence>
<dbReference type="InterPro" id="IPR029063">
    <property type="entry name" value="SAM-dependent_MTases_sf"/>
</dbReference>
<dbReference type="EMBL" id="UZAG01002229">
    <property type="protein sequence ID" value="VDO13002.1"/>
    <property type="molecule type" value="Genomic_DNA"/>
</dbReference>
<dbReference type="Pfam" id="PF10294">
    <property type="entry name" value="Methyltransf_16"/>
    <property type="match status" value="1"/>
</dbReference>
<dbReference type="AlphaFoldDB" id="A0A0R3QAF9"/>
<dbReference type="WBParaSite" id="BTMF_0000332801-mRNA-1">
    <property type="protein sequence ID" value="BTMF_0000332801-mRNA-1"/>
    <property type="gene ID" value="BTMF_0000332801"/>
</dbReference>
<proteinExistence type="predicted"/>
<dbReference type="Gene3D" id="3.40.50.150">
    <property type="entry name" value="Vaccinia Virus protein VP39"/>
    <property type="match status" value="1"/>
</dbReference>
<reference evidence="3" key="1">
    <citation type="submission" date="2017-02" db="UniProtKB">
        <authorList>
            <consortium name="WormBaseParasite"/>
        </authorList>
    </citation>
    <scope>IDENTIFICATION</scope>
</reference>